<dbReference type="RefSeq" id="WP_164776660.1">
    <property type="nucleotide sequence ID" value="NZ_CABMNB010000025.1"/>
</dbReference>
<name>A0ABT4G0Z0_PANTH</name>
<proteinExistence type="predicted"/>
<evidence type="ECO:0008006" key="3">
    <source>
        <dbReference type="Google" id="ProtNLM"/>
    </source>
</evidence>
<gene>
    <name evidence="1" type="ORF">M5W83_21565</name>
</gene>
<dbReference type="GeneID" id="77000043"/>
<dbReference type="Proteomes" id="UP001209276">
    <property type="component" value="Unassembled WGS sequence"/>
</dbReference>
<organism evidence="1 2">
    <name type="scientific">Paenibacillus thiaminolyticus</name>
    <name type="common">Bacillus thiaminolyticus</name>
    <dbReference type="NCBI Taxonomy" id="49283"/>
    <lineage>
        <taxon>Bacteria</taxon>
        <taxon>Bacillati</taxon>
        <taxon>Bacillota</taxon>
        <taxon>Bacilli</taxon>
        <taxon>Bacillales</taxon>
        <taxon>Paenibacillaceae</taxon>
        <taxon>Paenibacillus</taxon>
    </lineage>
</organism>
<evidence type="ECO:0000313" key="2">
    <source>
        <dbReference type="Proteomes" id="UP001209276"/>
    </source>
</evidence>
<sequence length="49" mass="5843">MKQYYSKQDMLLVGKSYEIRAELRRLMIREGRNATLSVILQKQQSRAKI</sequence>
<evidence type="ECO:0000313" key="1">
    <source>
        <dbReference type="EMBL" id="MCY9609744.1"/>
    </source>
</evidence>
<accession>A0ABT4G0Z0</accession>
<dbReference type="EMBL" id="JAMDMM010000042">
    <property type="protein sequence ID" value="MCY9609744.1"/>
    <property type="molecule type" value="Genomic_DNA"/>
</dbReference>
<keyword evidence="2" id="KW-1185">Reference proteome</keyword>
<reference evidence="1 2" key="1">
    <citation type="submission" date="2022-05" db="EMBL/GenBank/DDBJ databases">
        <title>Genome Sequencing of Bee-Associated Microbes.</title>
        <authorList>
            <person name="Dunlap C."/>
        </authorList>
    </citation>
    <scope>NUCLEOTIDE SEQUENCE [LARGE SCALE GENOMIC DNA]</scope>
    <source>
        <strain evidence="1 2">NRRL B-14613</strain>
    </source>
</reference>
<comment type="caution">
    <text evidence="1">The sequence shown here is derived from an EMBL/GenBank/DDBJ whole genome shotgun (WGS) entry which is preliminary data.</text>
</comment>
<protein>
    <recommendedName>
        <fullName evidence="3">Z-ring formation inhibitor MciZ</fullName>
    </recommendedName>
</protein>